<dbReference type="SUPFAM" id="SSF53474">
    <property type="entry name" value="alpha/beta-Hydrolases"/>
    <property type="match status" value="1"/>
</dbReference>
<organism evidence="3 4">
    <name type="scientific">Staphylotrichum longicolle</name>
    <dbReference type="NCBI Taxonomy" id="669026"/>
    <lineage>
        <taxon>Eukaryota</taxon>
        <taxon>Fungi</taxon>
        <taxon>Dikarya</taxon>
        <taxon>Ascomycota</taxon>
        <taxon>Pezizomycotina</taxon>
        <taxon>Sordariomycetes</taxon>
        <taxon>Sordariomycetidae</taxon>
        <taxon>Sordariales</taxon>
        <taxon>Chaetomiaceae</taxon>
        <taxon>Staphylotrichum</taxon>
    </lineage>
</organism>
<gene>
    <name evidence="3" type="ORF">NEMBOFW57_009659</name>
</gene>
<evidence type="ECO:0000259" key="2">
    <source>
        <dbReference type="Pfam" id="PF05057"/>
    </source>
</evidence>
<reference evidence="3" key="1">
    <citation type="submission" date="2023-02" db="EMBL/GenBank/DDBJ databases">
        <authorList>
            <person name="Palmer J.M."/>
        </authorList>
    </citation>
    <scope>NUCLEOTIDE SEQUENCE</scope>
    <source>
        <strain evidence="3">FW57</strain>
    </source>
</reference>
<proteinExistence type="inferred from homology"/>
<dbReference type="PANTHER" id="PTHR48182">
    <property type="entry name" value="PROTEIN SERAC1"/>
    <property type="match status" value="1"/>
</dbReference>
<comment type="caution">
    <text evidence="3">The sequence shown here is derived from an EMBL/GenBank/DDBJ whole genome shotgun (WGS) entry which is preliminary data.</text>
</comment>
<dbReference type="EMBL" id="JAHCVI010000005">
    <property type="protein sequence ID" value="KAG7285039.1"/>
    <property type="molecule type" value="Genomic_DNA"/>
</dbReference>
<dbReference type="InterPro" id="IPR052374">
    <property type="entry name" value="SERAC1"/>
</dbReference>
<dbReference type="AlphaFoldDB" id="A0AAD4EPS5"/>
<name>A0AAD4EPS5_9PEZI</name>
<dbReference type="PANTHER" id="PTHR48182:SF3">
    <property type="entry name" value="DUF676 DOMAIN-CONTAINING PROTEIN"/>
    <property type="match status" value="1"/>
</dbReference>
<sequence length="322" mass="35897">MSVAVTEYAVHGLNGECFQSWTHVEPNGDKTMWLNEQLLYKRPRTRAMTFGYSASVVGNTSVAGIRDNARQLLTFLRNKREGDGTLRRPLVFVGHSLGGIIIKQALRIARNEHTHFPHIADSTKGIVFFGTPHRGTDAATWGEVIAGIKAASFGTRPKTSIFKMLRPNSQELMDLSEDFRSIAENYAIVSFIEGDTFRKLGRVIVPKHSAILELTHEHQLLLAGDHSTIVKFSREPADANRFDAVLNGIKLAAQGPERPPMPFFDFYAAHNLSQYHDRAHAQNMWDGGGAKGQGMLSWPVAGGRREKGMEESVEEVPFRRCQ</sequence>
<evidence type="ECO:0000256" key="1">
    <source>
        <dbReference type="ARBA" id="ARBA00007920"/>
    </source>
</evidence>
<feature type="domain" description="DUF676" evidence="2">
    <location>
        <begin position="10"/>
        <end position="139"/>
    </location>
</feature>
<dbReference type="Pfam" id="PF05057">
    <property type="entry name" value="DUF676"/>
    <property type="match status" value="1"/>
</dbReference>
<dbReference type="Proteomes" id="UP001197093">
    <property type="component" value="Unassembled WGS sequence"/>
</dbReference>
<dbReference type="InterPro" id="IPR029058">
    <property type="entry name" value="AB_hydrolase_fold"/>
</dbReference>
<dbReference type="InterPro" id="IPR007751">
    <property type="entry name" value="DUF676_lipase-like"/>
</dbReference>
<evidence type="ECO:0000313" key="3">
    <source>
        <dbReference type="EMBL" id="KAG7285039.1"/>
    </source>
</evidence>
<keyword evidence="4" id="KW-1185">Reference proteome</keyword>
<dbReference type="Gene3D" id="3.40.50.1820">
    <property type="entry name" value="alpha/beta hydrolase"/>
    <property type="match status" value="1"/>
</dbReference>
<comment type="similarity">
    <text evidence="1">Belongs to the putative lipase ROG1 family.</text>
</comment>
<evidence type="ECO:0000313" key="4">
    <source>
        <dbReference type="Proteomes" id="UP001197093"/>
    </source>
</evidence>
<accession>A0AAD4EPS5</accession>
<protein>
    <recommendedName>
        <fullName evidence="2">DUF676 domain-containing protein</fullName>
    </recommendedName>
</protein>